<feature type="compositionally biased region" description="Pro residues" evidence="1">
    <location>
        <begin position="1"/>
        <end position="14"/>
    </location>
</feature>
<protein>
    <submittedName>
        <fullName evidence="2">Uncharacterized protein</fullName>
    </submittedName>
</protein>
<proteinExistence type="predicted"/>
<comment type="caution">
    <text evidence="2">The sequence shown here is derived from an EMBL/GenBank/DDBJ whole genome shotgun (WGS) entry which is preliminary data.</text>
</comment>
<organism evidence="2 3">
    <name type="scientific">Streptosporangium lutulentum</name>
    <dbReference type="NCBI Taxonomy" id="1461250"/>
    <lineage>
        <taxon>Bacteria</taxon>
        <taxon>Bacillati</taxon>
        <taxon>Actinomycetota</taxon>
        <taxon>Actinomycetes</taxon>
        <taxon>Streptosporangiales</taxon>
        <taxon>Streptosporangiaceae</taxon>
        <taxon>Streptosporangium</taxon>
    </lineage>
</organism>
<keyword evidence="3" id="KW-1185">Reference proteome</keyword>
<evidence type="ECO:0000256" key="1">
    <source>
        <dbReference type="SAM" id="MobiDB-lite"/>
    </source>
</evidence>
<name>A0ABT9QNG0_9ACTN</name>
<feature type="region of interest" description="Disordered" evidence="1">
    <location>
        <begin position="53"/>
        <end position="77"/>
    </location>
</feature>
<evidence type="ECO:0000313" key="2">
    <source>
        <dbReference type="EMBL" id="MDP9848294.1"/>
    </source>
</evidence>
<reference evidence="2 3" key="1">
    <citation type="submission" date="2023-07" db="EMBL/GenBank/DDBJ databases">
        <title>Sequencing the genomes of 1000 actinobacteria strains.</title>
        <authorList>
            <person name="Klenk H.-P."/>
        </authorList>
    </citation>
    <scope>NUCLEOTIDE SEQUENCE [LARGE SCALE GENOMIC DNA]</scope>
    <source>
        <strain evidence="2 3">DSM 46740</strain>
    </source>
</reference>
<sequence>MTFPPAPSTDPPSRPRAVSGGIFASPVERVTTLMCQIVVRSALIPATGVIVGEVTPPHDRLNHGSTSGNRPRTVPEV</sequence>
<dbReference type="Proteomes" id="UP001225356">
    <property type="component" value="Unassembled WGS sequence"/>
</dbReference>
<dbReference type="RefSeq" id="WP_307565509.1">
    <property type="nucleotide sequence ID" value="NZ_JAUSQU010000001.1"/>
</dbReference>
<accession>A0ABT9QNG0</accession>
<dbReference type="EMBL" id="JAUSQU010000001">
    <property type="protein sequence ID" value="MDP9848294.1"/>
    <property type="molecule type" value="Genomic_DNA"/>
</dbReference>
<evidence type="ECO:0000313" key="3">
    <source>
        <dbReference type="Proteomes" id="UP001225356"/>
    </source>
</evidence>
<feature type="region of interest" description="Disordered" evidence="1">
    <location>
        <begin position="1"/>
        <end position="20"/>
    </location>
</feature>
<gene>
    <name evidence="2" type="ORF">J2853_007505</name>
</gene>